<sequence>MRVRLDVSYDGDAYHGWAAQPGLPTVEGTLAEALATLLRRDVALVVAGRTDAGVHARGQVAHLDLTQAEWEMLVRGRKGEDPAVALRRRLFGVLSRHGHTIVVWRVSPVPAEFDARFSALSRSYTYRIADRPESMDPLRRRETTWHPAPLDASAMARETTAVLGLRDFGSFCKPRPHSTTIRELQRFDIERDDAGVILARLTADAFCHHMVRALIGALMEVGQGKRPEGWLFQRMQEPSWDEMVRLAPARGLVLDAVHYPPDDQLASRALQTRALRDT</sequence>
<dbReference type="GO" id="GO:0031119">
    <property type="term" value="P:tRNA pseudouridine synthesis"/>
    <property type="evidence" value="ECO:0007669"/>
    <property type="project" value="UniProtKB-UniRule"/>
</dbReference>
<keyword evidence="3 4" id="KW-0413">Isomerase</keyword>
<comment type="similarity">
    <text evidence="1 4 7">Belongs to the tRNA pseudouridine synthase TruA family.</text>
</comment>
<evidence type="ECO:0000313" key="10">
    <source>
        <dbReference type="Proteomes" id="UP000824151"/>
    </source>
</evidence>
<dbReference type="GO" id="GO:0160147">
    <property type="term" value="F:tRNA pseudouridine(38-40) synthase activity"/>
    <property type="evidence" value="ECO:0007669"/>
    <property type="project" value="UniProtKB-EC"/>
</dbReference>
<reference evidence="9" key="1">
    <citation type="journal article" date="2021" name="PeerJ">
        <title>Extensive microbial diversity within the chicken gut microbiome revealed by metagenomics and culture.</title>
        <authorList>
            <person name="Gilroy R."/>
            <person name="Ravi A."/>
            <person name="Getino M."/>
            <person name="Pursley I."/>
            <person name="Horton D.L."/>
            <person name="Alikhan N.F."/>
            <person name="Baker D."/>
            <person name="Gharbi K."/>
            <person name="Hall N."/>
            <person name="Watson M."/>
            <person name="Adriaenssens E.M."/>
            <person name="Foster-Nyarko E."/>
            <person name="Jarju S."/>
            <person name="Secka A."/>
            <person name="Antonio M."/>
            <person name="Oren A."/>
            <person name="Chaudhuri R.R."/>
            <person name="La Ragione R."/>
            <person name="Hildebrand F."/>
            <person name="Pallen M.J."/>
        </authorList>
    </citation>
    <scope>NUCLEOTIDE SEQUENCE</scope>
    <source>
        <strain evidence="9">ChiHejej3B27-3195</strain>
    </source>
</reference>
<dbReference type="Gene3D" id="3.30.70.660">
    <property type="entry name" value="Pseudouridine synthase I, catalytic domain, C-terminal subdomain"/>
    <property type="match status" value="1"/>
</dbReference>
<evidence type="ECO:0000256" key="4">
    <source>
        <dbReference type="HAMAP-Rule" id="MF_00171"/>
    </source>
</evidence>
<evidence type="ECO:0000256" key="5">
    <source>
        <dbReference type="PIRSR" id="PIRSR001430-1"/>
    </source>
</evidence>
<evidence type="ECO:0000259" key="8">
    <source>
        <dbReference type="Pfam" id="PF01416"/>
    </source>
</evidence>
<dbReference type="AlphaFoldDB" id="A0A9D1S0G3"/>
<dbReference type="CDD" id="cd02570">
    <property type="entry name" value="PseudoU_synth_EcTruA"/>
    <property type="match status" value="1"/>
</dbReference>
<feature type="active site" description="Nucleophile" evidence="4 5">
    <location>
        <position position="51"/>
    </location>
</feature>
<evidence type="ECO:0000256" key="6">
    <source>
        <dbReference type="PIRSR" id="PIRSR001430-2"/>
    </source>
</evidence>
<comment type="catalytic activity">
    <reaction evidence="4 7">
        <text>uridine(38/39/40) in tRNA = pseudouridine(38/39/40) in tRNA</text>
        <dbReference type="Rhea" id="RHEA:22376"/>
        <dbReference type="Rhea" id="RHEA-COMP:10085"/>
        <dbReference type="Rhea" id="RHEA-COMP:10087"/>
        <dbReference type="ChEBI" id="CHEBI:65314"/>
        <dbReference type="ChEBI" id="CHEBI:65315"/>
        <dbReference type="EC" id="5.4.99.12"/>
    </reaction>
</comment>
<reference evidence="9" key="2">
    <citation type="submission" date="2021-04" db="EMBL/GenBank/DDBJ databases">
        <authorList>
            <person name="Gilroy R."/>
        </authorList>
    </citation>
    <scope>NUCLEOTIDE SEQUENCE</scope>
    <source>
        <strain evidence="9">ChiHejej3B27-3195</strain>
    </source>
</reference>
<gene>
    <name evidence="4 9" type="primary">truA</name>
    <name evidence="9" type="ORF">H9871_01715</name>
</gene>
<dbReference type="NCBIfam" id="TIGR00071">
    <property type="entry name" value="hisT_truA"/>
    <property type="match status" value="1"/>
</dbReference>
<comment type="caution">
    <text evidence="4">Lacks conserved residue(s) required for the propagation of feature annotation.</text>
</comment>
<dbReference type="InterPro" id="IPR001406">
    <property type="entry name" value="PsdUridine_synth_TruA"/>
</dbReference>
<dbReference type="PIRSF" id="PIRSF001430">
    <property type="entry name" value="tRNA_psdUrid_synth"/>
    <property type="match status" value="1"/>
</dbReference>
<dbReference type="InterPro" id="IPR020095">
    <property type="entry name" value="PsdUridine_synth_TruA_C"/>
</dbReference>
<dbReference type="InterPro" id="IPR020094">
    <property type="entry name" value="TruA/RsuA/RluB/E/F_N"/>
</dbReference>
<name>A0A9D1S0G3_9MICC</name>
<protein>
    <recommendedName>
        <fullName evidence="4">tRNA pseudouridine synthase A</fullName>
        <ecNumber evidence="4">5.4.99.12</ecNumber>
    </recommendedName>
    <alternativeName>
        <fullName evidence="4">tRNA pseudouridine(38-40) synthase</fullName>
    </alternativeName>
    <alternativeName>
        <fullName evidence="4">tRNA pseudouridylate synthase I</fullName>
    </alternativeName>
    <alternativeName>
        <fullName evidence="4">tRNA-uridine isomerase I</fullName>
    </alternativeName>
</protein>
<dbReference type="Gene3D" id="3.30.70.580">
    <property type="entry name" value="Pseudouridine synthase I, catalytic domain, N-terminal subdomain"/>
    <property type="match status" value="1"/>
</dbReference>
<organism evidence="9 10">
    <name type="scientific">Candidatus Nesterenkonia stercoripullorum</name>
    <dbReference type="NCBI Taxonomy" id="2838701"/>
    <lineage>
        <taxon>Bacteria</taxon>
        <taxon>Bacillati</taxon>
        <taxon>Actinomycetota</taxon>
        <taxon>Actinomycetes</taxon>
        <taxon>Micrococcales</taxon>
        <taxon>Micrococcaceae</taxon>
        <taxon>Nesterenkonia</taxon>
    </lineage>
</organism>
<comment type="subunit">
    <text evidence="4">Homodimer.</text>
</comment>
<dbReference type="Pfam" id="PF01416">
    <property type="entry name" value="PseudoU_synth_1"/>
    <property type="match status" value="1"/>
</dbReference>
<evidence type="ECO:0000256" key="1">
    <source>
        <dbReference type="ARBA" id="ARBA00009375"/>
    </source>
</evidence>
<dbReference type="PANTHER" id="PTHR11142:SF0">
    <property type="entry name" value="TRNA PSEUDOURIDINE SYNTHASE-LIKE 1"/>
    <property type="match status" value="1"/>
</dbReference>
<dbReference type="SUPFAM" id="SSF55120">
    <property type="entry name" value="Pseudouridine synthase"/>
    <property type="match status" value="1"/>
</dbReference>
<proteinExistence type="inferred from homology"/>
<feature type="domain" description="Pseudouridine synthase I TruA alpha/beta" evidence="8">
    <location>
        <begin position="162"/>
        <end position="260"/>
    </location>
</feature>
<dbReference type="HAMAP" id="MF_00171">
    <property type="entry name" value="TruA"/>
    <property type="match status" value="1"/>
</dbReference>
<comment type="caution">
    <text evidence="9">The sequence shown here is derived from an EMBL/GenBank/DDBJ whole genome shotgun (WGS) entry which is preliminary data.</text>
</comment>
<evidence type="ECO:0000313" key="9">
    <source>
        <dbReference type="EMBL" id="HIW98839.1"/>
    </source>
</evidence>
<dbReference type="GO" id="GO:0003723">
    <property type="term" value="F:RNA binding"/>
    <property type="evidence" value="ECO:0007669"/>
    <property type="project" value="InterPro"/>
</dbReference>
<evidence type="ECO:0000256" key="3">
    <source>
        <dbReference type="ARBA" id="ARBA00023235"/>
    </source>
</evidence>
<dbReference type="EC" id="5.4.99.12" evidence="4"/>
<dbReference type="Proteomes" id="UP000824151">
    <property type="component" value="Unassembled WGS sequence"/>
</dbReference>
<dbReference type="PANTHER" id="PTHR11142">
    <property type="entry name" value="PSEUDOURIDYLATE SYNTHASE"/>
    <property type="match status" value="1"/>
</dbReference>
<accession>A0A9D1S0G3</accession>
<evidence type="ECO:0000256" key="7">
    <source>
        <dbReference type="RuleBase" id="RU003792"/>
    </source>
</evidence>
<dbReference type="InterPro" id="IPR020103">
    <property type="entry name" value="PsdUridine_synth_cat_dom_sf"/>
</dbReference>
<dbReference type="EMBL" id="DXGD01000065">
    <property type="protein sequence ID" value="HIW98839.1"/>
    <property type="molecule type" value="Genomic_DNA"/>
</dbReference>
<keyword evidence="2 4" id="KW-0819">tRNA processing</keyword>
<dbReference type="InterPro" id="IPR020097">
    <property type="entry name" value="PsdUridine_synth_TruA_a/b_dom"/>
</dbReference>
<evidence type="ECO:0000256" key="2">
    <source>
        <dbReference type="ARBA" id="ARBA00022694"/>
    </source>
</evidence>
<feature type="binding site" evidence="4 6">
    <location>
        <position position="124"/>
    </location>
    <ligand>
        <name>substrate</name>
    </ligand>
</feature>
<comment type="function">
    <text evidence="4">Formation of pseudouridine at positions 38, 39 and 40 in the anticodon stem and loop of transfer RNAs.</text>
</comment>